<dbReference type="OrthoDB" id="9805682at2"/>
<evidence type="ECO:0000259" key="7">
    <source>
        <dbReference type="Pfam" id="PF00482"/>
    </source>
</evidence>
<dbReference type="PANTHER" id="PTHR30012">
    <property type="entry name" value="GENERAL SECRETION PATHWAY PROTEIN"/>
    <property type="match status" value="1"/>
</dbReference>
<keyword evidence="6" id="KW-0472">Membrane</keyword>
<evidence type="ECO:0000256" key="2">
    <source>
        <dbReference type="ARBA" id="ARBA00005745"/>
    </source>
</evidence>
<protein>
    <submittedName>
        <fullName evidence="8">Type II secretion system protein F (GspF)</fullName>
    </submittedName>
</protein>
<sequence>MKNFIKRVMLRPNNDSLAIIAENIGSLYSEGIPFLTILELLREMPLANGYKDSIYKIQYDIENGESFENALKKHKELFPQFFISMVSIGEKSGRLNESLKGIKEYYTKISSIKKIVGNALAYPCVLLVTMISLGLFLALFIIPSFFDLYSSMGTEMPKSCLVIYEFVQKAKENPLIIIIYAISWGIVIPSLVIKHGIKKYVRIPFEKISIIRDFYEYISISLLSIIVKSGINLSLGLNYCANSFSKGVLNHKFVNINSAIIDGKTLSEALQGIDGYSKYTISIVKLGEASGSMDERLELLSSYLEKKSLEKINKILAGLQPALILVMAAIVLIFIMIFVIPLFGAMMTGAEG</sequence>
<dbReference type="STRING" id="94869.SAMN04488529_101604"/>
<evidence type="ECO:0000313" key="8">
    <source>
        <dbReference type="EMBL" id="SDO84900.1"/>
    </source>
</evidence>
<accession>A0A1H0MXR1</accession>
<dbReference type="AlphaFoldDB" id="A0A1H0MXR1"/>
<gene>
    <name evidence="8" type="ORF">SAMN04488529_101604</name>
</gene>
<organism evidence="8 9">
    <name type="scientific">Clostridium gasigenes</name>
    <dbReference type="NCBI Taxonomy" id="94869"/>
    <lineage>
        <taxon>Bacteria</taxon>
        <taxon>Bacillati</taxon>
        <taxon>Bacillota</taxon>
        <taxon>Clostridia</taxon>
        <taxon>Eubacteriales</taxon>
        <taxon>Clostridiaceae</taxon>
        <taxon>Clostridium</taxon>
    </lineage>
</organism>
<comment type="similarity">
    <text evidence="2">Belongs to the GSP F family.</text>
</comment>
<feature type="domain" description="Type II secretion system protein GspF" evidence="7">
    <location>
        <begin position="221"/>
        <end position="341"/>
    </location>
</feature>
<reference evidence="8 9" key="1">
    <citation type="submission" date="2016-10" db="EMBL/GenBank/DDBJ databases">
        <authorList>
            <person name="de Groot N.N."/>
        </authorList>
    </citation>
    <scope>NUCLEOTIDE SEQUENCE [LARGE SCALE GENOMIC DNA]</scope>
    <source>
        <strain evidence="8 9">DSM 12272</strain>
    </source>
</reference>
<keyword evidence="4" id="KW-0812">Transmembrane</keyword>
<comment type="subcellular location">
    <subcellularLocation>
        <location evidence="1">Cell membrane</location>
        <topology evidence="1">Multi-pass membrane protein</topology>
    </subcellularLocation>
</comment>
<evidence type="ECO:0000256" key="1">
    <source>
        <dbReference type="ARBA" id="ARBA00004651"/>
    </source>
</evidence>
<keyword evidence="5" id="KW-1133">Transmembrane helix</keyword>
<dbReference type="Gene3D" id="1.20.81.30">
    <property type="entry name" value="Type II secretion system (T2SS), domain F"/>
    <property type="match status" value="2"/>
</dbReference>
<dbReference type="RefSeq" id="WP_089965666.1">
    <property type="nucleotide sequence ID" value="NZ_FNJM01000001.1"/>
</dbReference>
<dbReference type="PRINTS" id="PR00812">
    <property type="entry name" value="BCTERIALGSPF"/>
</dbReference>
<proteinExistence type="inferred from homology"/>
<keyword evidence="3" id="KW-1003">Cell membrane</keyword>
<dbReference type="Proteomes" id="UP000198597">
    <property type="component" value="Unassembled WGS sequence"/>
</dbReference>
<dbReference type="InterPro" id="IPR042094">
    <property type="entry name" value="T2SS_GspF_sf"/>
</dbReference>
<name>A0A1H0MXR1_9CLOT</name>
<evidence type="ECO:0000256" key="5">
    <source>
        <dbReference type="ARBA" id="ARBA00022989"/>
    </source>
</evidence>
<evidence type="ECO:0000313" key="9">
    <source>
        <dbReference type="Proteomes" id="UP000198597"/>
    </source>
</evidence>
<dbReference type="EMBL" id="FNJM01000001">
    <property type="protein sequence ID" value="SDO84900.1"/>
    <property type="molecule type" value="Genomic_DNA"/>
</dbReference>
<keyword evidence="9" id="KW-1185">Reference proteome</keyword>
<dbReference type="InterPro" id="IPR018076">
    <property type="entry name" value="T2SS_GspF_dom"/>
</dbReference>
<dbReference type="InterPro" id="IPR003004">
    <property type="entry name" value="GspF/PilC"/>
</dbReference>
<feature type="domain" description="Type II secretion system protein GspF" evidence="7">
    <location>
        <begin position="22"/>
        <end position="143"/>
    </location>
</feature>
<evidence type="ECO:0000256" key="6">
    <source>
        <dbReference type="ARBA" id="ARBA00023136"/>
    </source>
</evidence>
<dbReference type="GO" id="GO:0005886">
    <property type="term" value="C:plasma membrane"/>
    <property type="evidence" value="ECO:0007669"/>
    <property type="project" value="UniProtKB-SubCell"/>
</dbReference>
<evidence type="ECO:0000256" key="3">
    <source>
        <dbReference type="ARBA" id="ARBA00022475"/>
    </source>
</evidence>
<evidence type="ECO:0000256" key="4">
    <source>
        <dbReference type="ARBA" id="ARBA00022692"/>
    </source>
</evidence>
<dbReference type="PANTHER" id="PTHR30012:SF0">
    <property type="entry name" value="TYPE II SECRETION SYSTEM PROTEIN F-RELATED"/>
    <property type="match status" value="1"/>
</dbReference>
<dbReference type="Pfam" id="PF00482">
    <property type="entry name" value="T2SSF"/>
    <property type="match status" value="2"/>
</dbReference>